<evidence type="ECO:0000256" key="5">
    <source>
        <dbReference type="ARBA" id="ARBA00023136"/>
    </source>
</evidence>
<evidence type="ECO:0000313" key="7">
    <source>
        <dbReference type="EMBL" id="WZH47520.1"/>
    </source>
</evidence>
<feature type="transmembrane region" description="Helical" evidence="6">
    <location>
        <begin position="51"/>
        <end position="76"/>
    </location>
</feature>
<evidence type="ECO:0000256" key="2">
    <source>
        <dbReference type="ARBA" id="ARBA00022448"/>
    </source>
</evidence>
<dbReference type="EMBL" id="CP151264">
    <property type="protein sequence ID" value="WZH47520.1"/>
    <property type="molecule type" value="Genomic_DNA"/>
</dbReference>
<proteinExistence type="predicted"/>
<feature type="transmembrane region" description="Helical" evidence="6">
    <location>
        <begin position="299"/>
        <end position="321"/>
    </location>
</feature>
<feature type="transmembrane region" description="Helical" evidence="6">
    <location>
        <begin position="213"/>
        <end position="234"/>
    </location>
</feature>
<feature type="transmembrane region" description="Helical" evidence="6">
    <location>
        <begin position="246"/>
        <end position="265"/>
    </location>
</feature>
<dbReference type="InterPro" id="IPR002293">
    <property type="entry name" value="AA/rel_permease1"/>
</dbReference>
<feature type="transmembrane region" description="Helical" evidence="6">
    <location>
        <begin position="341"/>
        <end position="360"/>
    </location>
</feature>
<sequence length="379" mass="41246">MASHAPAQEGHLQKRFSKLTMIGMAFAILNTWISLAGSLGLVMPSGGSVSFVYGFIFCIICNICLSASVGELASIYPTAGGQYHYSYALSAKKWKNLMSFLVGWTNIAGWLTLNTTAAYFGARFLAAAAVVGSGYTYEITQWSTYLMFVAVSIIGVFLNIFAYPILNRWNEGALYWSLISVVVISIVLLATSPKTDAEFVFTNFSNTTGWSDGTAWMLGLLQSALSFIGWDAVAHMTEEMPRPSKDAPQAMVAAVLVGGVTLSHLHPKLNVPVRAIVVQAVFNLLFGLLYLGPEVAFNAYIASCTLFLNLSYAAPVLILLIRGRSLVLDSPPEFSLGRIPGYITNYVAVIFVLVTSVVSYSTPKEQKLEQFEQTLIFVL</sequence>
<name>A0ABZ2X4Z3_9HYPO</name>
<keyword evidence="5 6" id="KW-0472">Membrane</keyword>
<evidence type="ECO:0000256" key="3">
    <source>
        <dbReference type="ARBA" id="ARBA00022692"/>
    </source>
</evidence>
<dbReference type="PIRSF" id="PIRSF006060">
    <property type="entry name" value="AA_transporter"/>
    <property type="match status" value="1"/>
</dbReference>
<dbReference type="PANTHER" id="PTHR45649">
    <property type="entry name" value="AMINO-ACID PERMEASE BAT1"/>
    <property type="match status" value="1"/>
</dbReference>
<evidence type="ECO:0000313" key="8">
    <source>
        <dbReference type="Proteomes" id="UP001489902"/>
    </source>
</evidence>
<evidence type="ECO:0000256" key="1">
    <source>
        <dbReference type="ARBA" id="ARBA00004141"/>
    </source>
</evidence>
<organism evidence="7 8">
    <name type="scientific">Fusarium acuminatum</name>
    <dbReference type="NCBI Taxonomy" id="5515"/>
    <lineage>
        <taxon>Eukaryota</taxon>
        <taxon>Fungi</taxon>
        <taxon>Dikarya</taxon>
        <taxon>Ascomycota</taxon>
        <taxon>Pezizomycotina</taxon>
        <taxon>Sordariomycetes</taxon>
        <taxon>Hypocreomycetidae</taxon>
        <taxon>Hypocreales</taxon>
        <taxon>Nectriaceae</taxon>
        <taxon>Fusarium</taxon>
        <taxon>Fusarium tricinctum species complex</taxon>
    </lineage>
</organism>
<gene>
    <name evidence="7" type="ORF">QYS62_008668</name>
</gene>
<comment type="subcellular location">
    <subcellularLocation>
        <location evidence="1">Membrane</location>
        <topology evidence="1">Multi-pass membrane protein</topology>
    </subcellularLocation>
</comment>
<reference evidence="7 8" key="1">
    <citation type="submission" date="2024-04" db="EMBL/GenBank/DDBJ databases">
        <title>Complete genome sequence of Fusarium acuminatum.</title>
        <authorList>
            <person name="Lan B."/>
        </authorList>
    </citation>
    <scope>NUCLEOTIDE SEQUENCE [LARGE SCALE GENOMIC DNA]</scope>
    <source>
        <strain evidence="7">1A</strain>
    </source>
</reference>
<keyword evidence="3 6" id="KW-0812">Transmembrane</keyword>
<keyword evidence="2" id="KW-0813">Transport</keyword>
<dbReference type="Proteomes" id="UP001489902">
    <property type="component" value="Chromosome 5"/>
</dbReference>
<evidence type="ECO:0000256" key="4">
    <source>
        <dbReference type="ARBA" id="ARBA00022989"/>
    </source>
</evidence>
<keyword evidence="8" id="KW-1185">Reference proteome</keyword>
<dbReference type="Pfam" id="PF13520">
    <property type="entry name" value="AA_permease_2"/>
    <property type="match status" value="2"/>
</dbReference>
<dbReference type="Gene3D" id="1.20.1740.10">
    <property type="entry name" value="Amino acid/polyamine transporter I"/>
    <property type="match status" value="1"/>
</dbReference>
<evidence type="ECO:0000256" key="6">
    <source>
        <dbReference type="SAM" id="Phobius"/>
    </source>
</evidence>
<dbReference type="PANTHER" id="PTHR45649:SF14">
    <property type="entry name" value="GABA PERMEASE"/>
    <property type="match status" value="1"/>
</dbReference>
<feature type="transmembrane region" description="Helical" evidence="6">
    <location>
        <begin position="142"/>
        <end position="166"/>
    </location>
</feature>
<feature type="transmembrane region" description="Helical" evidence="6">
    <location>
        <begin position="173"/>
        <end position="193"/>
    </location>
</feature>
<accession>A0ABZ2X4Z3</accession>
<feature type="transmembrane region" description="Helical" evidence="6">
    <location>
        <begin position="271"/>
        <end position="292"/>
    </location>
</feature>
<protein>
    <submittedName>
        <fullName evidence="7">Amino acid permease</fullName>
    </submittedName>
</protein>
<keyword evidence="4 6" id="KW-1133">Transmembrane helix</keyword>
<feature type="transmembrane region" description="Helical" evidence="6">
    <location>
        <begin position="97"/>
        <end position="122"/>
    </location>
</feature>
<feature type="transmembrane region" description="Helical" evidence="6">
    <location>
        <begin position="21"/>
        <end position="45"/>
    </location>
</feature>